<evidence type="ECO:0000313" key="2">
    <source>
        <dbReference type="Proteomes" id="UP000064029"/>
    </source>
</evidence>
<accession>A0A103QMJ1</accession>
<evidence type="ECO:0000313" key="1">
    <source>
        <dbReference type="EMBL" id="KVG52179.1"/>
    </source>
</evidence>
<organism evidence="1 2">
    <name type="scientific">Burkholderia ubonensis</name>
    <dbReference type="NCBI Taxonomy" id="101571"/>
    <lineage>
        <taxon>Bacteria</taxon>
        <taxon>Pseudomonadati</taxon>
        <taxon>Pseudomonadota</taxon>
        <taxon>Betaproteobacteria</taxon>
        <taxon>Burkholderiales</taxon>
        <taxon>Burkholderiaceae</taxon>
        <taxon>Burkholderia</taxon>
        <taxon>Burkholderia cepacia complex</taxon>
    </lineage>
</organism>
<name>A0A103QMJ1_9BURK</name>
<dbReference type="AlphaFoldDB" id="A0A103QMJ1"/>
<dbReference type="OrthoDB" id="9029481at2"/>
<reference evidence="1 2" key="1">
    <citation type="submission" date="2015-11" db="EMBL/GenBank/DDBJ databases">
        <title>Expanding the genomic diversity of Burkholderia species for the development of highly accurate diagnostics.</title>
        <authorList>
            <person name="Sahl J."/>
            <person name="Keim P."/>
            <person name="Wagner D."/>
        </authorList>
    </citation>
    <scope>NUCLEOTIDE SEQUENCE [LARGE SCALE GENOMIC DNA]</scope>
    <source>
        <strain evidence="1 2">MSMB2036</strain>
    </source>
</reference>
<proteinExistence type="predicted"/>
<dbReference type="RefSeq" id="WP_059761119.1">
    <property type="nucleotide sequence ID" value="NZ_LOXM01000301.1"/>
</dbReference>
<comment type="caution">
    <text evidence="1">The sequence shown here is derived from an EMBL/GenBank/DDBJ whole genome shotgun (WGS) entry which is preliminary data.</text>
</comment>
<sequence length="250" mass="27362">MIIHPACAAGTVDPQDKADALTALIGRADNAIDVTDSVVLARWLHAPADSGDVWVVAALLPVPHDDNRSELWTGVLRRTGHDFHLLARSTHEKLDDFGFPPWHLSLQLDLIPYRISMQETAFGVRILDDYNSTAHSDNYEAINLYRFSGSALTPIFSALTLSSVYDKVGAADCAQQLAGTAKAPTDDQEAGCDSENTSNEEYVLGFSPNMTLDHYDLLIRTRATQAKTGKTVKRAVWGGTSYKPRSFQGQ</sequence>
<dbReference type="Proteomes" id="UP000064029">
    <property type="component" value="Unassembled WGS sequence"/>
</dbReference>
<protein>
    <submittedName>
        <fullName evidence="1">Uncharacterized protein</fullName>
    </submittedName>
</protein>
<dbReference type="EMBL" id="LOXM01000301">
    <property type="protein sequence ID" value="KVG52179.1"/>
    <property type="molecule type" value="Genomic_DNA"/>
</dbReference>
<gene>
    <name evidence="1" type="ORF">WJ33_10950</name>
</gene>